<feature type="transmembrane region" description="Helical" evidence="6">
    <location>
        <begin position="83"/>
        <end position="100"/>
    </location>
</feature>
<feature type="transmembrane region" description="Helical" evidence="6">
    <location>
        <begin position="133"/>
        <end position="159"/>
    </location>
</feature>
<evidence type="ECO:0000256" key="6">
    <source>
        <dbReference type="SAM" id="Phobius"/>
    </source>
</evidence>
<evidence type="ECO:0000313" key="8">
    <source>
        <dbReference type="Proteomes" id="UP001235712"/>
    </source>
</evidence>
<organism evidence="7 8">
    <name type="scientific">Kineosporia succinea</name>
    <dbReference type="NCBI Taxonomy" id="84632"/>
    <lineage>
        <taxon>Bacteria</taxon>
        <taxon>Bacillati</taxon>
        <taxon>Actinomycetota</taxon>
        <taxon>Actinomycetes</taxon>
        <taxon>Kineosporiales</taxon>
        <taxon>Kineosporiaceae</taxon>
        <taxon>Kineosporia</taxon>
    </lineage>
</organism>
<name>A0ABT9P777_9ACTN</name>
<keyword evidence="5 6" id="KW-0472">Membrane</keyword>
<evidence type="ECO:0000256" key="3">
    <source>
        <dbReference type="ARBA" id="ARBA00022692"/>
    </source>
</evidence>
<dbReference type="Proteomes" id="UP001235712">
    <property type="component" value="Unassembled WGS sequence"/>
</dbReference>
<gene>
    <name evidence="7" type="ORF">J2S57_004296</name>
</gene>
<evidence type="ECO:0000256" key="1">
    <source>
        <dbReference type="ARBA" id="ARBA00004651"/>
    </source>
</evidence>
<dbReference type="PANTHER" id="PTHR47089">
    <property type="entry name" value="ABC TRANSPORTER, PERMEASE PROTEIN"/>
    <property type="match status" value="1"/>
</dbReference>
<evidence type="ECO:0000313" key="7">
    <source>
        <dbReference type="EMBL" id="MDP9828547.1"/>
    </source>
</evidence>
<feature type="transmembrane region" description="Helical" evidence="6">
    <location>
        <begin position="192"/>
        <end position="213"/>
    </location>
</feature>
<dbReference type="EMBL" id="JAUSQZ010000001">
    <property type="protein sequence ID" value="MDP9828547.1"/>
    <property type="molecule type" value="Genomic_DNA"/>
</dbReference>
<feature type="transmembrane region" description="Helical" evidence="6">
    <location>
        <begin position="53"/>
        <end position="71"/>
    </location>
</feature>
<comment type="caution">
    <text evidence="7">The sequence shown here is derived from an EMBL/GenBank/DDBJ whole genome shotgun (WGS) entry which is preliminary data.</text>
</comment>
<keyword evidence="4 6" id="KW-1133">Transmembrane helix</keyword>
<evidence type="ECO:0000256" key="2">
    <source>
        <dbReference type="ARBA" id="ARBA00022475"/>
    </source>
</evidence>
<reference evidence="7 8" key="1">
    <citation type="submission" date="2023-07" db="EMBL/GenBank/DDBJ databases">
        <title>Sequencing the genomes of 1000 actinobacteria strains.</title>
        <authorList>
            <person name="Klenk H.-P."/>
        </authorList>
    </citation>
    <scope>NUCLEOTIDE SEQUENCE [LARGE SCALE GENOMIC DNA]</scope>
    <source>
        <strain evidence="7 8">DSM 44388</strain>
    </source>
</reference>
<dbReference type="InterPro" id="IPR001851">
    <property type="entry name" value="ABC_transp_permease"/>
</dbReference>
<sequence>MNVTGLRGGSVPALAGVLLLSALIVQATGHSPDSALEAVFRGALADGPALTSTLLATAPLLLVAVGSCLAARAGVFTIGQEGQVLIGCFTGAWFALRLAIDGPLLLVVTLLGAAAGGALWAGLSALMHRWRGVNIVVSTLLMVFVAQQVVAFSVGQAWFLQQSKGDKAVVAPQSNQLPLPARLPSFGEYPSLVVNLGLVLALALTVVSAVVLARTRWGFRLTLTGLSPAAARHSGVRVTRVTSLALVVSGAFSGLAGALMLASPIGTYRLQPGMSAGVGWDGLLVALVARGNPWTCVPVALGFGALRAGGSFLSATGVPFFLVDVIKALVVLALVVRQP</sequence>
<keyword evidence="7" id="KW-0813">Transport</keyword>
<comment type="subcellular location">
    <subcellularLocation>
        <location evidence="1">Cell membrane</location>
        <topology evidence="1">Multi-pass membrane protein</topology>
    </subcellularLocation>
</comment>
<evidence type="ECO:0000256" key="5">
    <source>
        <dbReference type="ARBA" id="ARBA00023136"/>
    </source>
</evidence>
<evidence type="ECO:0000256" key="4">
    <source>
        <dbReference type="ARBA" id="ARBA00022989"/>
    </source>
</evidence>
<feature type="transmembrane region" description="Helical" evidence="6">
    <location>
        <begin position="106"/>
        <end position="126"/>
    </location>
</feature>
<feature type="transmembrane region" description="Helical" evidence="6">
    <location>
        <begin position="241"/>
        <end position="262"/>
    </location>
</feature>
<keyword evidence="2" id="KW-1003">Cell membrane</keyword>
<dbReference type="Pfam" id="PF02653">
    <property type="entry name" value="BPD_transp_2"/>
    <property type="match status" value="1"/>
</dbReference>
<dbReference type="PANTHER" id="PTHR47089:SF1">
    <property type="entry name" value="GUANOSINE ABC TRANSPORTER PERMEASE PROTEIN NUPP"/>
    <property type="match status" value="1"/>
</dbReference>
<keyword evidence="7" id="KW-0762">Sugar transport</keyword>
<accession>A0ABT9P777</accession>
<protein>
    <submittedName>
        <fullName evidence="7">Simple sugar transport system permease protein</fullName>
    </submittedName>
</protein>
<feature type="transmembrane region" description="Helical" evidence="6">
    <location>
        <begin position="318"/>
        <end position="336"/>
    </location>
</feature>
<dbReference type="CDD" id="cd06580">
    <property type="entry name" value="TM_PBP1_transp_TpRbsC_like"/>
    <property type="match status" value="1"/>
</dbReference>
<keyword evidence="8" id="KW-1185">Reference proteome</keyword>
<proteinExistence type="predicted"/>
<dbReference type="RefSeq" id="WP_307245833.1">
    <property type="nucleotide sequence ID" value="NZ_JAUSQZ010000001.1"/>
</dbReference>
<keyword evidence="3 6" id="KW-0812">Transmembrane</keyword>